<organism evidence="4 5">
    <name type="scientific">Crassostrea virginica</name>
    <name type="common">Eastern oyster</name>
    <dbReference type="NCBI Taxonomy" id="6565"/>
    <lineage>
        <taxon>Eukaryota</taxon>
        <taxon>Metazoa</taxon>
        <taxon>Spiralia</taxon>
        <taxon>Lophotrochozoa</taxon>
        <taxon>Mollusca</taxon>
        <taxon>Bivalvia</taxon>
        <taxon>Autobranchia</taxon>
        <taxon>Pteriomorphia</taxon>
        <taxon>Ostreida</taxon>
        <taxon>Ostreoidea</taxon>
        <taxon>Ostreidae</taxon>
        <taxon>Crassostrea</taxon>
    </lineage>
</organism>
<dbReference type="SMART" id="SM00186">
    <property type="entry name" value="FBG"/>
    <property type="match status" value="1"/>
</dbReference>
<dbReference type="Gene3D" id="3.90.215.10">
    <property type="entry name" value="Gamma Fibrinogen, chain A, domain 1"/>
    <property type="match status" value="1"/>
</dbReference>
<dbReference type="InterPro" id="IPR002181">
    <property type="entry name" value="Fibrinogen_a/b/g_C_dom"/>
</dbReference>
<dbReference type="NCBIfam" id="NF040941">
    <property type="entry name" value="GGGWT_bact"/>
    <property type="match status" value="1"/>
</dbReference>
<keyword evidence="2" id="KW-0732">Signal</keyword>
<dbReference type="InterPro" id="IPR014716">
    <property type="entry name" value="Fibrinogen_a/b/g_C_1"/>
</dbReference>
<dbReference type="PROSITE" id="PS51406">
    <property type="entry name" value="FIBRINOGEN_C_2"/>
    <property type="match status" value="1"/>
</dbReference>
<feature type="domain" description="Fibrinogen C-terminal" evidence="3">
    <location>
        <begin position="80"/>
        <end position="319"/>
    </location>
</feature>
<reference evidence="5" key="1">
    <citation type="submission" date="2025-08" db="UniProtKB">
        <authorList>
            <consortium name="RefSeq"/>
        </authorList>
    </citation>
    <scope>IDENTIFICATION</scope>
    <source>
        <tissue evidence="5">Whole sample</tissue>
    </source>
</reference>
<dbReference type="SUPFAM" id="SSF56496">
    <property type="entry name" value="Fibrinogen C-terminal domain-like"/>
    <property type="match status" value="1"/>
</dbReference>
<accession>A0A8B8B9F7</accession>
<dbReference type="GeneID" id="111108097"/>
<dbReference type="Proteomes" id="UP000694844">
    <property type="component" value="Chromosome 8"/>
</dbReference>
<dbReference type="AlphaFoldDB" id="A0A8B8B9F7"/>
<dbReference type="InterPro" id="IPR020837">
    <property type="entry name" value="Fibrinogen_CS"/>
</dbReference>
<evidence type="ECO:0000256" key="1">
    <source>
        <dbReference type="ARBA" id="ARBA00023157"/>
    </source>
</evidence>
<sequence length="319" mass="36154">MRRPRNMMWLTLLVVVQFCVSQINSAGHTPLPYVKDEVSSFLKQAPWKHMESSGTLSGGPMVLTLMSKYILNGGLVFSKKYPETSFRSCLDLLKKKPHRKNRDGVYTIYLSTGMKKLVYCDMTTDGGGWTVIQRRFDGSTDFQSKSWQNYAEGFGNPGQEYWIGTFSIMQWNGVWLIYALGNDAIHDLTKSGKAKLRIRLKRFNGEQGNITYSTFKVGSKSQKYVLTVGGFNGSLGMKDSFSYHNGMMFTTKDSDNDKSDGNCAAKYGNGWWFNACHYSNLNGVYHKKPKIIASGVIWYYWGNKTTLESLKSSTMKIRS</sequence>
<evidence type="ECO:0000313" key="5">
    <source>
        <dbReference type="RefSeq" id="XP_022299374.1"/>
    </source>
</evidence>
<dbReference type="Pfam" id="PF00147">
    <property type="entry name" value="Fibrinogen_C"/>
    <property type="match status" value="1"/>
</dbReference>
<dbReference type="KEGG" id="cvn:111108097"/>
<dbReference type="OrthoDB" id="6105820at2759"/>
<evidence type="ECO:0000256" key="2">
    <source>
        <dbReference type="SAM" id="SignalP"/>
    </source>
</evidence>
<gene>
    <name evidence="5" type="primary">LOC111108097</name>
</gene>
<evidence type="ECO:0000313" key="4">
    <source>
        <dbReference type="Proteomes" id="UP000694844"/>
    </source>
</evidence>
<feature type="chain" id="PRO_5034230314" evidence="2">
    <location>
        <begin position="22"/>
        <end position="319"/>
    </location>
</feature>
<dbReference type="PROSITE" id="PS00514">
    <property type="entry name" value="FIBRINOGEN_C_1"/>
    <property type="match status" value="1"/>
</dbReference>
<feature type="signal peptide" evidence="2">
    <location>
        <begin position="1"/>
        <end position="21"/>
    </location>
</feature>
<dbReference type="GO" id="GO:0005615">
    <property type="term" value="C:extracellular space"/>
    <property type="evidence" value="ECO:0007669"/>
    <property type="project" value="TreeGrafter"/>
</dbReference>
<dbReference type="PANTHER" id="PTHR19143">
    <property type="entry name" value="FIBRINOGEN/TENASCIN/ANGIOPOEITIN"/>
    <property type="match status" value="1"/>
</dbReference>
<dbReference type="CDD" id="cd00087">
    <property type="entry name" value="FReD"/>
    <property type="match status" value="1"/>
</dbReference>
<dbReference type="InterPro" id="IPR036056">
    <property type="entry name" value="Fibrinogen-like_C"/>
</dbReference>
<name>A0A8B8B9F7_CRAVI</name>
<proteinExistence type="predicted"/>
<keyword evidence="1" id="KW-1015">Disulfide bond</keyword>
<protein>
    <submittedName>
        <fullName evidence="5">Ryncolin-1-like isoform X1</fullName>
    </submittedName>
</protein>
<evidence type="ECO:0000259" key="3">
    <source>
        <dbReference type="PROSITE" id="PS51406"/>
    </source>
</evidence>
<keyword evidence="4" id="KW-1185">Reference proteome</keyword>
<dbReference type="InterPro" id="IPR050373">
    <property type="entry name" value="Fibrinogen_C-term_domain"/>
</dbReference>
<dbReference type="RefSeq" id="XP_022299374.1">
    <property type="nucleotide sequence ID" value="XM_022443666.1"/>
</dbReference>